<reference evidence="2" key="1">
    <citation type="journal article" date="2016" name="Nat. Genet.">
        <title>A high-quality carrot genome assembly provides new insights into carotenoid accumulation and asterid genome evolution.</title>
        <authorList>
            <person name="Iorizzo M."/>
            <person name="Ellison S."/>
            <person name="Senalik D."/>
            <person name="Zeng P."/>
            <person name="Satapoomin P."/>
            <person name="Huang J."/>
            <person name="Bowman M."/>
            <person name="Iovene M."/>
            <person name="Sanseverino W."/>
            <person name="Cavagnaro P."/>
            <person name="Yildiz M."/>
            <person name="Macko-Podgorni A."/>
            <person name="Moranska E."/>
            <person name="Grzebelus E."/>
            <person name="Grzebelus D."/>
            <person name="Ashrafi H."/>
            <person name="Zheng Z."/>
            <person name="Cheng S."/>
            <person name="Spooner D."/>
            <person name="Van Deynze A."/>
            <person name="Simon P."/>
        </authorList>
    </citation>
    <scope>NUCLEOTIDE SEQUENCE</scope>
    <source>
        <tissue evidence="2">Leaf</tissue>
    </source>
</reference>
<organism evidence="2 3">
    <name type="scientific">Daucus carota subsp. sativus</name>
    <name type="common">Carrot</name>
    <dbReference type="NCBI Taxonomy" id="79200"/>
    <lineage>
        <taxon>Eukaryota</taxon>
        <taxon>Viridiplantae</taxon>
        <taxon>Streptophyta</taxon>
        <taxon>Embryophyta</taxon>
        <taxon>Tracheophyta</taxon>
        <taxon>Spermatophyta</taxon>
        <taxon>Magnoliopsida</taxon>
        <taxon>eudicotyledons</taxon>
        <taxon>Gunneridae</taxon>
        <taxon>Pentapetalae</taxon>
        <taxon>asterids</taxon>
        <taxon>campanulids</taxon>
        <taxon>Apiales</taxon>
        <taxon>Apiaceae</taxon>
        <taxon>Apioideae</taxon>
        <taxon>Scandiceae</taxon>
        <taxon>Daucinae</taxon>
        <taxon>Daucus</taxon>
        <taxon>Daucus sect. Daucus</taxon>
    </lineage>
</organism>
<dbReference type="Proteomes" id="UP000077755">
    <property type="component" value="Chromosome 1"/>
</dbReference>
<proteinExistence type="predicted"/>
<keyword evidence="1" id="KW-0472">Membrane</keyword>
<gene>
    <name evidence="2" type="ORF">DCAR_0100570</name>
</gene>
<keyword evidence="1" id="KW-1133">Transmembrane helix</keyword>
<name>A0AAF0W487_DAUCS</name>
<feature type="transmembrane region" description="Helical" evidence="1">
    <location>
        <begin position="33"/>
        <end position="52"/>
    </location>
</feature>
<dbReference type="AlphaFoldDB" id="A0AAF0W487"/>
<evidence type="ECO:0000313" key="3">
    <source>
        <dbReference type="Proteomes" id="UP000077755"/>
    </source>
</evidence>
<keyword evidence="3" id="KW-1185">Reference proteome</keyword>
<evidence type="ECO:0000256" key="1">
    <source>
        <dbReference type="SAM" id="Phobius"/>
    </source>
</evidence>
<accession>A0AAF0W487</accession>
<dbReference type="InterPro" id="IPR012340">
    <property type="entry name" value="NA-bd_OB-fold"/>
</dbReference>
<dbReference type="Gene3D" id="2.40.50.140">
    <property type="entry name" value="Nucleic acid-binding proteins"/>
    <property type="match status" value="1"/>
</dbReference>
<sequence length="277" mass="30935">MGVPMDLDFRRLQSASLAFAIVLTSLTDGTQHYLIGVVLCLAYVVLAACFNVSHESQRRGYRYALDAYLHQHIVNLHNHGDGYLFSGMNSDPDVNTAIGSGICQTSNYNADIQVDPRTGDTGMVMSLNQRHATTVTLQNTATSEKYISGKFSSFQAWMVIWWDSVSREMIYQDEKEASNFILIDRAPKRMIGTTATKLTAILLKKKTPNAFPKKATELTGKEVRLQIEINKDNVVSKSKLFVATDAYESRVSYSGISSTSFTESNMIQGFFCLFIIY</sequence>
<reference evidence="2" key="2">
    <citation type="submission" date="2022-03" db="EMBL/GenBank/DDBJ databases">
        <title>Draft title - Genomic analysis of global carrot germplasm unveils the trajectory of domestication and the origin of high carotenoid orange carrot.</title>
        <authorList>
            <person name="Iorizzo M."/>
            <person name="Ellison S."/>
            <person name="Senalik D."/>
            <person name="Macko-Podgorni A."/>
            <person name="Grzebelus D."/>
            <person name="Bostan H."/>
            <person name="Rolling W."/>
            <person name="Curaba J."/>
            <person name="Simon P."/>
        </authorList>
    </citation>
    <scope>NUCLEOTIDE SEQUENCE</scope>
    <source>
        <tissue evidence="2">Leaf</tissue>
    </source>
</reference>
<evidence type="ECO:0000313" key="2">
    <source>
        <dbReference type="EMBL" id="WOG81423.1"/>
    </source>
</evidence>
<dbReference type="EMBL" id="CP093343">
    <property type="protein sequence ID" value="WOG81423.1"/>
    <property type="molecule type" value="Genomic_DNA"/>
</dbReference>
<protein>
    <submittedName>
        <fullName evidence="2">Uncharacterized protein</fullName>
    </submittedName>
</protein>
<keyword evidence="1" id="KW-0812">Transmembrane</keyword>